<reference evidence="2" key="1">
    <citation type="submission" date="2015-03" db="EMBL/GenBank/DDBJ databases">
        <title>Characterization of two novel Thaumarchaeota isolated from the Northern Adriatic Sea.</title>
        <authorList>
            <person name="Bayer B."/>
            <person name="Vojvoda J."/>
            <person name="Offre P."/>
            <person name="Srivastava A."/>
            <person name="Elisabeth N."/>
            <person name="Garcia J.A.L."/>
            <person name="Schleper C."/>
            <person name="Herndl G.J."/>
        </authorList>
    </citation>
    <scope>NUCLEOTIDE SEQUENCE [LARGE SCALE GENOMIC DNA]</scope>
    <source>
        <strain evidence="2">NF5</strain>
    </source>
</reference>
<dbReference type="OrthoDB" id="7663at2157"/>
<accession>A0A0D5C3X5</accession>
<name>A0A0D5C3X5_9ARCH</name>
<dbReference type="KEGG" id="nin:NADRNF5_1718"/>
<gene>
    <name evidence="1" type="ORF">NADRNF5_1718</name>
</gene>
<evidence type="ECO:0008006" key="3">
    <source>
        <dbReference type="Google" id="ProtNLM"/>
    </source>
</evidence>
<dbReference type="HOGENOM" id="CLU_577001_0_0_2"/>
<keyword evidence="2" id="KW-1185">Reference proteome</keyword>
<dbReference type="GeneID" id="24820888"/>
<reference evidence="1 2" key="2">
    <citation type="journal article" date="2016" name="ISME J.">
        <title>Physiological and genomic characterization of two novel marine thaumarchaeal strains indicates niche differentiation.</title>
        <authorList>
            <person name="Bayer B."/>
            <person name="Vojvoda J."/>
            <person name="Offre P."/>
            <person name="Alves R.J."/>
            <person name="Elisabeth N.H."/>
            <person name="Garcia J.A."/>
            <person name="Volland J.M."/>
            <person name="Srivastava A."/>
            <person name="Schleper C."/>
            <person name="Herndl G.J."/>
        </authorList>
    </citation>
    <scope>NUCLEOTIDE SEQUENCE [LARGE SCALE GENOMIC DNA]</scope>
    <source>
        <strain evidence="1 2">NF5</strain>
    </source>
</reference>
<dbReference type="Proteomes" id="UP000032408">
    <property type="component" value="Chromosome"/>
</dbReference>
<evidence type="ECO:0000313" key="1">
    <source>
        <dbReference type="EMBL" id="AJW71396.1"/>
    </source>
</evidence>
<organism evidence="1 2">
    <name type="scientific">Nitrosopumilus adriaticus</name>
    <dbReference type="NCBI Taxonomy" id="1580092"/>
    <lineage>
        <taxon>Archaea</taxon>
        <taxon>Nitrososphaerota</taxon>
        <taxon>Nitrososphaeria</taxon>
        <taxon>Nitrosopumilales</taxon>
        <taxon>Nitrosopumilaceae</taxon>
        <taxon>Nitrosopumilus</taxon>
    </lineage>
</organism>
<dbReference type="RefSeq" id="WP_048117232.1">
    <property type="nucleotide sequence ID" value="NZ_CP011070.1"/>
</dbReference>
<proteinExistence type="predicted"/>
<evidence type="ECO:0000313" key="2">
    <source>
        <dbReference type="Proteomes" id="UP000032408"/>
    </source>
</evidence>
<dbReference type="STRING" id="1580092.NADRNF5_1718"/>
<protein>
    <recommendedName>
        <fullName evidence="3">Peptidase</fullName>
    </recommendedName>
</protein>
<dbReference type="EMBL" id="CP011070">
    <property type="protein sequence ID" value="AJW71396.1"/>
    <property type="molecule type" value="Genomic_DNA"/>
</dbReference>
<sequence length="500" mass="54883">MKGSLLIIPIFAALLLGSLSIPSAFAQFQSGGVDKEGSWYAGEGLKQGDFFSYSMCHVDYKECAPFEMDIWIKGDKQVGSETKWLAEAVVYDGSKVIVGEMELGKIAPEPTGGSIELGVYRGAFKSSVVWLSAFATSDSSSGGKGPKEFKAASWGKIGNIGGEQVLPKAIETITVPAGTWETVQMYWKTGGTGSKVWIVDGFPFPIKAKTYTHVSEGIPPTEYEFVLLDYKENVQQSPFEGILSSVNQLVDAGCDVNFEKSVSVKKPTKNFDYQIHIFYGPEDPVMGCEMQWLIKFISKYDDTEFLNQVQFDFLVVDKNLNPLRSVAQEEGKQFLYSPSGQYILDFIVKEKPGTANYVVWVYGLAPEGIVPSGASDYLQIPVLVYDSKDAGPTQSIPSWIKNNAGWWADGSIDDNSFVQGIQFLIKEGIMKIPPTSQGSGSGSNQIPDWIKNNAGWWADGSIDDNSFVQGIQFLIKEGIMKIENPSIKKSSGSEPEPWYG</sequence>
<dbReference type="AlphaFoldDB" id="A0A0D5C3X5"/>